<keyword evidence="1" id="KW-0472">Membrane</keyword>
<name>A0A2M7VF58_9BACT</name>
<dbReference type="EMBL" id="PFPO01000043">
    <property type="protein sequence ID" value="PIZ99184.1"/>
    <property type="molecule type" value="Genomic_DNA"/>
</dbReference>
<reference evidence="3" key="1">
    <citation type="submission" date="2017-09" db="EMBL/GenBank/DDBJ databases">
        <title>Depth-based differentiation of microbial function through sediment-hosted aquifers and enrichment of novel symbionts in the deep terrestrial subsurface.</title>
        <authorList>
            <person name="Probst A.J."/>
            <person name="Ladd B."/>
            <person name="Jarett J.K."/>
            <person name="Geller-Mcgrath D.E."/>
            <person name="Sieber C.M.K."/>
            <person name="Emerson J.B."/>
            <person name="Anantharaman K."/>
            <person name="Thomas B.C."/>
            <person name="Malmstrom R."/>
            <person name="Stieglmeier M."/>
            <person name="Klingl A."/>
            <person name="Woyke T."/>
            <person name="Ryan C.M."/>
            <person name="Banfield J.F."/>
        </authorList>
    </citation>
    <scope>NUCLEOTIDE SEQUENCE [LARGE SCALE GENOMIC DNA]</scope>
</reference>
<keyword evidence="1" id="KW-1133">Transmembrane helix</keyword>
<proteinExistence type="predicted"/>
<protein>
    <submittedName>
        <fullName evidence="2">Uncharacterized protein</fullName>
    </submittedName>
</protein>
<comment type="caution">
    <text evidence="2">The sequence shown here is derived from an EMBL/GenBank/DDBJ whole genome shotgun (WGS) entry which is preliminary data.</text>
</comment>
<dbReference type="Proteomes" id="UP000230405">
    <property type="component" value="Unassembled WGS sequence"/>
</dbReference>
<evidence type="ECO:0000313" key="3">
    <source>
        <dbReference type="Proteomes" id="UP000230405"/>
    </source>
</evidence>
<evidence type="ECO:0000256" key="1">
    <source>
        <dbReference type="SAM" id="Phobius"/>
    </source>
</evidence>
<accession>A0A2M7VF58</accession>
<evidence type="ECO:0000313" key="2">
    <source>
        <dbReference type="EMBL" id="PIZ99184.1"/>
    </source>
</evidence>
<organism evidence="2 3">
    <name type="scientific">Candidatus Komeilibacteria bacterium CG_4_10_14_0_2_um_filter_37_10</name>
    <dbReference type="NCBI Taxonomy" id="1974470"/>
    <lineage>
        <taxon>Bacteria</taxon>
        <taxon>Candidatus Komeiliibacteriota</taxon>
    </lineage>
</organism>
<gene>
    <name evidence="2" type="ORF">COX77_02245</name>
</gene>
<dbReference type="AlphaFoldDB" id="A0A2M7VF58"/>
<keyword evidence="1" id="KW-0812">Transmembrane</keyword>
<feature type="transmembrane region" description="Helical" evidence="1">
    <location>
        <begin position="9"/>
        <end position="30"/>
    </location>
</feature>
<sequence length="236" mass="27645">MNKKDKKKLVFISVIIFFLILCGWLVSWRWQTANISSDEKSKSWQNFLNKIKSDHDILNQRLLGNTASLENLTNSLTEQVDQLKAKSITTDVLAEIEKRKKETLLADWLEFKSDIINFQYPKTWQVEKSDNTIIAREDGQERIRIEVYAQSKDLPDNLSGSELAVWLEQQKQRQVGEWVDYFLLAGAEPMKVYQLVKRIPDQETNLVWRGGQINWLQYQQNNLDEQIVKLIISTIN</sequence>